<dbReference type="EMBL" id="LAZR01008360">
    <property type="protein sequence ID" value="KKM79250.1"/>
    <property type="molecule type" value="Genomic_DNA"/>
</dbReference>
<accession>A0A0F9MRC6</accession>
<dbReference type="AlphaFoldDB" id="A0A0F9MRC6"/>
<organism evidence="1">
    <name type="scientific">marine sediment metagenome</name>
    <dbReference type="NCBI Taxonomy" id="412755"/>
    <lineage>
        <taxon>unclassified sequences</taxon>
        <taxon>metagenomes</taxon>
        <taxon>ecological metagenomes</taxon>
    </lineage>
</organism>
<proteinExistence type="predicted"/>
<gene>
    <name evidence="1" type="ORF">LCGC14_1351830</name>
</gene>
<sequence>MATGTTRTGNLADSLPTVIQSARSFEEYEFIVPKTVDRTDLPRGQGNTWNEIRLEQIVAMGITENTVNENPQQFQDTIFSVTPTMVQVFTRITDKTMRRISGNVAALLGQGAQIAMNRKLDQDGISQFANFSTTLAGTTVTLNHGHISASVSNIQGNVTESGMGAGPINAVLHPFGIKDLQDEIESGIGTYTVPEGLTADFYKSGFSGTVAGANVWADGNIQIDGTPDARGACYAQRAIVLVRELELKTETRRRPDVGGGADELFITSSYAYGERRDVWGRSLLHNATAPTS</sequence>
<evidence type="ECO:0000313" key="1">
    <source>
        <dbReference type="EMBL" id="KKM79250.1"/>
    </source>
</evidence>
<protein>
    <recommendedName>
        <fullName evidence="2">N4-gp56 family major capsid protein</fullName>
    </recommendedName>
</protein>
<reference evidence="1" key="1">
    <citation type="journal article" date="2015" name="Nature">
        <title>Complex archaea that bridge the gap between prokaryotes and eukaryotes.</title>
        <authorList>
            <person name="Spang A."/>
            <person name="Saw J.H."/>
            <person name="Jorgensen S.L."/>
            <person name="Zaremba-Niedzwiedzka K."/>
            <person name="Martijn J."/>
            <person name="Lind A.E."/>
            <person name="van Eijk R."/>
            <person name="Schleper C."/>
            <person name="Guy L."/>
            <person name="Ettema T.J."/>
        </authorList>
    </citation>
    <scope>NUCLEOTIDE SEQUENCE</scope>
</reference>
<name>A0A0F9MRC6_9ZZZZ</name>
<comment type="caution">
    <text evidence="1">The sequence shown here is derived from an EMBL/GenBank/DDBJ whole genome shotgun (WGS) entry which is preliminary data.</text>
</comment>
<evidence type="ECO:0008006" key="2">
    <source>
        <dbReference type="Google" id="ProtNLM"/>
    </source>
</evidence>